<name>A0ACC2S2S3_9FUNG</name>
<evidence type="ECO:0000313" key="2">
    <source>
        <dbReference type="Proteomes" id="UP001165960"/>
    </source>
</evidence>
<protein>
    <submittedName>
        <fullName evidence="1">Uncharacterized protein</fullName>
    </submittedName>
</protein>
<proteinExistence type="predicted"/>
<organism evidence="1 2">
    <name type="scientific">Entomophthora muscae</name>
    <dbReference type="NCBI Taxonomy" id="34485"/>
    <lineage>
        <taxon>Eukaryota</taxon>
        <taxon>Fungi</taxon>
        <taxon>Fungi incertae sedis</taxon>
        <taxon>Zoopagomycota</taxon>
        <taxon>Entomophthoromycotina</taxon>
        <taxon>Entomophthoromycetes</taxon>
        <taxon>Entomophthorales</taxon>
        <taxon>Entomophthoraceae</taxon>
        <taxon>Entomophthora</taxon>
    </lineage>
</organism>
<reference evidence="1" key="1">
    <citation type="submission" date="2022-04" db="EMBL/GenBank/DDBJ databases">
        <title>Genome of the entomopathogenic fungus Entomophthora muscae.</title>
        <authorList>
            <person name="Elya C."/>
            <person name="Lovett B.R."/>
            <person name="Lee E."/>
            <person name="Macias A.M."/>
            <person name="Hajek A.E."/>
            <person name="De Bivort B.L."/>
            <person name="Kasson M.T."/>
            <person name="De Fine Licht H.H."/>
            <person name="Stajich J.E."/>
        </authorList>
    </citation>
    <scope>NUCLEOTIDE SEQUENCE</scope>
    <source>
        <strain evidence="1">Berkeley</strain>
    </source>
</reference>
<gene>
    <name evidence="1" type="ORF">DSO57_1031407</name>
</gene>
<accession>A0ACC2S2S3</accession>
<evidence type="ECO:0000313" key="1">
    <source>
        <dbReference type="EMBL" id="KAJ9056592.1"/>
    </source>
</evidence>
<dbReference type="Proteomes" id="UP001165960">
    <property type="component" value="Unassembled WGS sequence"/>
</dbReference>
<comment type="caution">
    <text evidence="1">The sequence shown here is derived from an EMBL/GenBank/DDBJ whole genome shotgun (WGS) entry which is preliminary data.</text>
</comment>
<dbReference type="EMBL" id="QTSX02005905">
    <property type="protein sequence ID" value="KAJ9056592.1"/>
    <property type="molecule type" value="Genomic_DNA"/>
</dbReference>
<sequence>MSSQLNIIIHSSEGSRSHIKPILEISELLLARGHSVTYAAAEEKLNYAKGYHINTHSLGKYGKPDSSPFTNLQEMGNTSEGMVAIVQSLLLTGYEKTVQSLGDYLDNNKCDLLICDFAAGACSDIAHERGIPLIIGLQAIDVFGLVQAPFVTKTMSYGPITTKGLSLFERIDYQILEPLRMSSFMVPLQHMLDAAKRKQGFVPKPTLLGDFKYGLGLANTYFGFEPAMPLPPNIQLVGPILSPKPVKLDSKTEEFLNSHPRTLYISTGTNVVLEPSLFNSILNATQQAISQKIIDGAIWGLPNTRMGHFSSTEKQYLLSNSHLLMMKWAPQQSILEHANTKVHLSHCGLESTFESIASATKVLAMPFFGDQPRNAAKLVEMGIAEYVDTKASSALLVKKLHRLIYDPANKIETHLHQAQRIAKKAARRVHLAADIVEEHAYLAKSCRLEQPYNPRSGLPPCEMAHVVPASESMLMMAANMWDIQLLLFSLLMVGLYFLFKLSIKLRNLYKYAILRSKQNPKN</sequence>
<keyword evidence="2" id="KW-1185">Reference proteome</keyword>